<dbReference type="GO" id="GO:0009249">
    <property type="term" value="P:protein lipoylation"/>
    <property type="evidence" value="ECO:0007669"/>
    <property type="project" value="InterPro"/>
</dbReference>
<evidence type="ECO:0000259" key="3">
    <source>
        <dbReference type="PROSITE" id="PS51733"/>
    </source>
</evidence>
<dbReference type="InterPro" id="IPR004143">
    <property type="entry name" value="BPL_LPL_catalytic"/>
</dbReference>
<dbReference type="PROSITE" id="PS51733">
    <property type="entry name" value="BPL_LPL_CATALYTIC"/>
    <property type="match status" value="1"/>
</dbReference>
<dbReference type="InterPro" id="IPR045864">
    <property type="entry name" value="aa-tRNA-synth_II/BPL/LPL"/>
</dbReference>
<sequence>MGVILKSCVFQFVKYHHQYHMTAGLHQLNTSSRIFLLESNNIYRNLAFETCLYQAGEKQLHSLNDDNNNNHKLPAHFTNILLWRSNPCIVIGRFQNAWKEINSTVLRSKALQLARRYSGGGAVYHDLGNLNISFMQPKRYLDRRKCMEFLQSVLQPLISSTNCIVHVGDRYDLWISEKQTDENALENRLKISGSSSKLGADMAYHHCTLLFDANLNNLSEVLKPTFVNMQTKATDSIRSPVRNLNLSIELLQEAIIENSLKWISKNDGNISYPTVIKVPEGKEPQFIPSLGENFEKELNTLQSWSWIYGGSPAFQLALDDYEPDLHSITNQYGSIVLQCRRGSIVDCISFTGDDDSQQQPSHPLKEFLSELTACLQGAECRPNSWDFALDQFLSRKLIQLNSENIPNEALSIIRALKRISSQF</sequence>
<keyword evidence="4" id="KW-1185">Reference proteome</keyword>
<dbReference type="Proteomes" id="UP000050795">
    <property type="component" value="Unassembled WGS sequence"/>
</dbReference>
<dbReference type="PANTHER" id="PTHR12561:SF3">
    <property type="entry name" value="LIPOYLTRANSFERASE 1, MITOCHONDRIAL"/>
    <property type="match status" value="1"/>
</dbReference>
<dbReference type="CDD" id="cd16443">
    <property type="entry name" value="LplA"/>
    <property type="match status" value="1"/>
</dbReference>
<comment type="similarity">
    <text evidence="2">Belongs to the LplA family.</text>
</comment>
<proteinExistence type="inferred from homology"/>
<dbReference type="PANTHER" id="PTHR12561">
    <property type="entry name" value="LIPOATE-PROTEIN LIGASE"/>
    <property type="match status" value="1"/>
</dbReference>
<dbReference type="GO" id="GO:0017118">
    <property type="term" value="F:lipoyltransferase activity"/>
    <property type="evidence" value="ECO:0007669"/>
    <property type="project" value="TreeGrafter"/>
</dbReference>
<dbReference type="WBParaSite" id="TREG1_97870.1">
    <property type="protein sequence ID" value="TREG1_97870.1"/>
    <property type="gene ID" value="TREG1_97870"/>
</dbReference>
<feature type="domain" description="BPL/LPL catalytic" evidence="3">
    <location>
        <begin position="74"/>
        <end position="267"/>
    </location>
</feature>
<evidence type="ECO:0000256" key="2">
    <source>
        <dbReference type="ARBA" id="ARBA00008242"/>
    </source>
</evidence>
<reference evidence="4" key="1">
    <citation type="submission" date="2022-06" db="EMBL/GenBank/DDBJ databases">
        <authorList>
            <person name="Berger JAMES D."/>
            <person name="Berger JAMES D."/>
        </authorList>
    </citation>
    <scope>NUCLEOTIDE SEQUENCE [LARGE SCALE GENOMIC DNA]</scope>
</reference>
<dbReference type="Pfam" id="PF21948">
    <property type="entry name" value="LplA-B_cat"/>
    <property type="match status" value="1"/>
</dbReference>
<evidence type="ECO:0000313" key="4">
    <source>
        <dbReference type="Proteomes" id="UP000050795"/>
    </source>
</evidence>
<reference evidence="5" key="2">
    <citation type="submission" date="2023-11" db="UniProtKB">
        <authorList>
            <consortium name="WormBaseParasite"/>
        </authorList>
    </citation>
    <scope>IDENTIFICATION</scope>
</reference>
<evidence type="ECO:0000313" key="5">
    <source>
        <dbReference type="WBParaSite" id="TREG1_97870.1"/>
    </source>
</evidence>
<evidence type="ECO:0000256" key="1">
    <source>
        <dbReference type="ARBA" id="ARBA00005085"/>
    </source>
</evidence>
<dbReference type="SUPFAM" id="SSF55681">
    <property type="entry name" value="Class II aaRS and biotin synthetases"/>
    <property type="match status" value="1"/>
</dbReference>
<accession>A0AA85KLV8</accession>
<dbReference type="GO" id="GO:0005739">
    <property type="term" value="C:mitochondrion"/>
    <property type="evidence" value="ECO:0007669"/>
    <property type="project" value="TreeGrafter"/>
</dbReference>
<protein>
    <recommendedName>
        <fullName evidence="3">BPL/LPL catalytic domain-containing protein</fullName>
    </recommendedName>
</protein>
<dbReference type="AlphaFoldDB" id="A0AA85KLV8"/>
<dbReference type="InterPro" id="IPR004562">
    <property type="entry name" value="LipoylTrfase_LipoateP_Ligase"/>
</dbReference>
<organism evidence="4 5">
    <name type="scientific">Trichobilharzia regenti</name>
    <name type="common">Nasal bird schistosome</name>
    <dbReference type="NCBI Taxonomy" id="157069"/>
    <lineage>
        <taxon>Eukaryota</taxon>
        <taxon>Metazoa</taxon>
        <taxon>Spiralia</taxon>
        <taxon>Lophotrochozoa</taxon>
        <taxon>Platyhelminthes</taxon>
        <taxon>Trematoda</taxon>
        <taxon>Digenea</taxon>
        <taxon>Strigeidida</taxon>
        <taxon>Schistosomatoidea</taxon>
        <taxon>Schistosomatidae</taxon>
        <taxon>Trichobilharzia</taxon>
    </lineage>
</organism>
<dbReference type="Gene3D" id="3.30.930.10">
    <property type="entry name" value="Bira Bifunctional Protein, Domain 2"/>
    <property type="match status" value="1"/>
</dbReference>
<comment type="pathway">
    <text evidence="1">Protein modification; protein lipoylation via exogenous pathway; protein N(6)-(lipoyl)lysine from lipoate: step 2/2.</text>
</comment>
<name>A0AA85KLV8_TRIRE</name>